<dbReference type="Pfam" id="PF00196">
    <property type="entry name" value="GerE"/>
    <property type="match status" value="1"/>
</dbReference>
<dbReference type="RefSeq" id="WP_327793754.1">
    <property type="nucleotide sequence ID" value="NZ_JADQAZ010000002.1"/>
</dbReference>
<protein>
    <submittedName>
        <fullName evidence="5">Helix-turn-helix transcriptional regulator</fullName>
    </submittedName>
</protein>
<dbReference type="AlphaFoldDB" id="A0AAP2G8H8"/>
<evidence type="ECO:0000256" key="2">
    <source>
        <dbReference type="ARBA" id="ARBA00023125"/>
    </source>
</evidence>
<evidence type="ECO:0000259" key="4">
    <source>
        <dbReference type="PROSITE" id="PS50043"/>
    </source>
</evidence>
<sequence length="284" mass="30821">MYRATVKDRTQLVPFPEANDLQTRIARAFSLVTDWNAALNGHYNIQEVIDVASRQFESLNVSLFRLRAGRAWPIASACRQLDGLKPRVSSGAIASYVQNNHAEALDPGSIWRLTELREEAGFAGSPAHKEYADRPDIVEVSTIVLEASDGAIDCLEVTFDRPPNRHPDLPSSIVTQALADSWAARSPGLISRAIRSYGRARGRTGVANDNVDILGPHNPFGLSRAEQRVCQMIADGQKAKEIADALGVSLATVRSHMHKIYAKTGTSGQVELVVLVAEAKGGAE</sequence>
<dbReference type="InterPro" id="IPR016032">
    <property type="entry name" value="Sig_transdc_resp-reg_C-effctor"/>
</dbReference>
<evidence type="ECO:0000256" key="1">
    <source>
        <dbReference type="ARBA" id="ARBA00023015"/>
    </source>
</evidence>
<proteinExistence type="predicted"/>
<gene>
    <name evidence="5" type="ORF">IV417_09005</name>
</gene>
<dbReference type="Proteomes" id="UP001315686">
    <property type="component" value="Unassembled WGS sequence"/>
</dbReference>
<keyword evidence="1" id="KW-0805">Transcription regulation</keyword>
<dbReference type="Gene3D" id="1.10.10.10">
    <property type="entry name" value="Winged helix-like DNA-binding domain superfamily/Winged helix DNA-binding domain"/>
    <property type="match status" value="1"/>
</dbReference>
<dbReference type="CDD" id="cd06170">
    <property type="entry name" value="LuxR_C_like"/>
    <property type="match status" value="1"/>
</dbReference>
<evidence type="ECO:0000256" key="3">
    <source>
        <dbReference type="ARBA" id="ARBA00023163"/>
    </source>
</evidence>
<dbReference type="SMART" id="SM00421">
    <property type="entry name" value="HTH_LUXR"/>
    <property type="match status" value="1"/>
</dbReference>
<dbReference type="GO" id="GO:0003677">
    <property type="term" value="F:DNA binding"/>
    <property type="evidence" value="ECO:0007669"/>
    <property type="project" value="UniProtKB-KW"/>
</dbReference>
<evidence type="ECO:0000313" key="5">
    <source>
        <dbReference type="EMBL" id="MBT0957524.1"/>
    </source>
</evidence>
<keyword evidence="2" id="KW-0238">DNA-binding</keyword>
<accession>A0AAP2G8H8</accession>
<reference evidence="5 6" key="1">
    <citation type="journal article" date="2021" name="Arch. Microbiol.">
        <title>Harenicola maris gen. nov., sp. nov. isolated from the Sea of Japan shallow sediments.</title>
        <authorList>
            <person name="Romanenko L.A."/>
            <person name="Kurilenko V.V."/>
            <person name="Chernysheva N.Y."/>
            <person name="Tekutyeva L.A."/>
            <person name="Velansky P.V."/>
            <person name="Svetashev V.I."/>
            <person name="Isaeva M.P."/>
        </authorList>
    </citation>
    <scope>NUCLEOTIDE SEQUENCE [LARGE SCALE GENOMIC DNA]</scope>
    <source>
        <strain evidence="5 6">KMM 3653</strain>
    </source>
</reference>
<evidence type="ECO:0000313" key="6">
    <source>
        <dbReference type="Proteomes" id="UP001315686"/>
    </source>
</evidence>
<name>A0AAP2G8H8_9RHOB</name>
<organism evidence="5 6">
    <name type="scientific">Harenicola maris</name>
    <dbReference type="NCBI Taxonomy" id="2841044"/>
    <lineage>
        <taxon>Bacteria</taxon>
        <taxon>Pseudomonadati</taxon>
        <taxon>Pseudomonadota</taxon>
        <taxon>Alphaproteobacteria</taxon>
        <taxon>Rhodobacterales</taxon>
        <taxon>Paracoccaceae</taxon>
        <taxon>Harenicola</taxon>
    </lineage>
</organism>
<comment type="caution">
    <text evidence="5">The sequence shown here is derived from an EMBL/GenBank/DDBJ whole genome shotgun (WGS) entry which is preliminary data.</text>
</comment>
<dbReference type="InterPro" id="IPR039420">
    <property type="entry name" value="WalR-like"/>
</dbReference>
<dbReference type="PROSITE" id="PS50043">
    <property type="entry name" value="HTH_LUXR_2"/>
    <property type="match status" value="1"/>
</dbReference>
<keyword evidence="6" id="KW-1185">Reference proteome</keyword>
<dbReference type="SUPFAM" id="SSF46894">
    <property type="entry name" value="C-terminal effector domain of the bipartite response regulators"/>
    <property type="match status" value="1"/>
</dbReference>
<dbReference type="InterPro" id="IPR000792">
    <property type="entry name" value="Tscrpt_reg_LuxR_C"/>
</dbReference>
<dbReference type="EMBL" id="JADQAZ010000002">
    <property type="protein sequence ID" value="MBT0957524.1"/>
    <property type="molecule type" value="Genomic_DNA"/>
</dbReference>
<dbReference type="InterPro" id="IPR036388">
    <property type="entry name" value="WH-like_DNA-bd_sf"/>
</dbReference>
<dbReference type="GO" id="GO:0006355">
    <property type="term" value="P:regulation of DNA-templated transcription"/>
    <property type="evidence" value="ECO:0007669"/>
    <property type="project" value="InterPro"/>
</dbReference>
<keyword evidence="3" id="KW-0804">Transcription</keyword>
<feature type="domain" description="HTH luxR-type" evidence="4">
    <location>
        <begin position="215"/>
        <end position="280"/>
    </location>
</feature>
<dbReference type="PANTHER" id="PTHR43214:SF24">
    <property type="entry name" value="TRANSCRIPTIONAL REGULATORY PROTEIN NARL-RELATED"/>
    <property type="match status" value="1"/>
</dbReference>
<dbReference type="PANTHER" id="PTHR43214">
    <property type="entry name" value="TWO-COMPONENT RESPONSE REGULATOR"/>
    <property type="match status" value="1"/>
</dbReference>
<dbReference type="PRINTS" id="PR00038">
    <property type="entry name" value="HTHLUXR"/>
</dbReference>